<keyword evidence="3" id="KW-0479">Metal-binding</keyword>
<feature type="non-terminal residue" evidence="11">
    <location>
        <position position="88"/>
    </location>
</feature>
<dbReference type="SUPFAM" id="SSF53098">
    <property type="entry name" value="Ribonuclease H-like"/>
    <property type="match status" value="1"/>
</dbReference>
<dbReference type="GO" id="GO:0003887">
    <property type="term" value="F:DNA-directed DNA polymerase activity"/>
    <property type="evidence" value="ECO:0007669"/>
    <property type="project" value="UniProtKB-KW"/>
</dbReference>
<dbReference type="PANTHER" id="PTHR42648:SF11">
    <property type="entry name" value="TRANSPOSON TY4-P GAG-POL POLYPROTEIN"/>
    <property type="match status" value="1"/>
</dbReference>
<evidence type="ECO:0008006" key="13">
    <source>
        <dbReference type="Google" id="ProtNLM"/>
    </source>
</evidence>
<dbReference type="EMBL" id="KL197716">
    <property type="protein sequence ID" value="KDQ59220.1"/>
    <property type="molecule type" value="Genomic_DNA"/>
</dbReference>
<protein>
    <recommendedName>
        <fullName evidence="13">Integrase catalytic domain-containing protein</fullName>
    </recommendedName>
</protein>
<keyword evidence="6" id="KW-0460">Magnesium</keyword>
<keyword evidence="4" id="KW-0255">Endonuclease</keyword>
<keyword evidence="7" id="KW-0229">DNA integration</keyword>
<keyword evidence="9" id="KW-0239">DNA-directed DNA polymerase</keyword>
<dbReference type="PANTHER" id="PTHR42648">
    <property type="entry name" value="TRANSPOSASE, PUTATIVE-RELATED"/>
    <property type="match status" value="1"/>
</dbReference>
<proteinExistence type="predicted"/>
<evidence type="ECO:0000256" key="9">
    <source>
        <dbReference type="ARBA" id="ARBA00022932"/>
    </source>
</evidence>
<keyword evidence="5" id="KW-0378">Hydrolase</keyword>
<dbReference type="GO" id="GO:0006310">
    <property type="term" value="P:DNA recombination"/>
    <property type="evidence" value="ECO:0007669"/>
    <property type="project" value="UniProtKB-KW"/>
</dbReference>
<evidence type="ECO:0000256" key="8">
    <source>
        <dbReference type="ARBA" id="ARBA00022918"/>
    </source>
</evidence>
<dbReference type="OrthoDB" id="2640446at2759"/>
<reference evidence="12" key="1">
    <citation type="journal article" date="2014" name="Proc. Natl. Acad. Sci. U.S.A.">
        <title>Extensive sampling of basidiomycete genomes demonstrates inadequacy of the white-rot/brown-rot paradigm for wood decay fungi.</title>
        <authorList>
            <person name="Riley R."/>
            <person name="Salamov A.A."/>
            <person name="Brown D.W."/>
            <person name="Nagy L.G."/>
            <person name="Floudas D."/>
            <person name="Held B.W."/>
            <person name="Levasseur A."/>
            <person name="Lombard V."/>
            <person name="Morin E."/>
            <person name="Otillar R."/>
            <person name="Lindquist E.A."/>
            <person name="Sun H."/>
            <person name="LaButti K.M."/>
            <person name="Schmutz J."/>
            <person name="Jabbour D."/>
            <person name="Luo H."/>
            <person name="Baker S.E."/>
            <person name="Pisabarro A.G."/>
            <person name="Walton J.D."/>
            <person name="Blanchette R.A."/>
            <person name="Henrissat B."/>
            <person name="Martin F."/>
            <person name="Cullen D."/>
            <person name="Hibbett D.S."/>
            <person name="Grigoriev I.V."/>
        </authorList>
    </citation>
    <scope>NUCLEOTIDE SEQUENCE [LARGE SCALE GENOMIC DNA]</scope>
    <source>
        <strain evidence="12">MUCL 33604</strain>
    </source>
</reference>
<evidence type="ECO:0000256" key="1">
    <source>
        <dbReference type="ARBA" id="ARBA00022695"/>
    </source>
</evidence>
<accession>A0A067PZA3</accession>
<dbReference type="InterPro" id="IPR012337">
    <property type="entry name" value="RNaseH-like_sf"/>
</dbReference>
<dbReference type="GO" id="GO:0004519">
    <property type="term" value="F:endonuclease activity"/>
    <property type="evidence" value="ECO:0007669"/>
    <property type="project" value="UniProtKB-KW"/>
</dbReference>
<keyword evidence="8" id="KW-0695">RNA-directed DNA polymerase</keyword>
<dbReference type="AlphaFoldDB" id="A0A067PZA3"/>
<name>A0A067PZA3_9AGAM</name>
<dbReference type="HOGENOM" id="CLU_085149_2_2_1"/>
<evidence type="ECO:0000256" key="2">
    <source>
        <dbReference type="ARBA" id="ARBA00022722"/>
    </source>
</evidence>
<evidence type="ECO:0000313" key="12">
    <source>
        <dbReference type="Proteomes" id="UP000027265"/>
    </source>
</evidence>
<dbReference type="GO" id="GO:0016787">
    <property type="term" value="F:hydrolase activity"/>
    <property type="evidence" value="ECO:0007669"/>
    <property type="project" value="UniProtKB-KW"/>
</dbReference>
<keyword evidence="12" id="KW-1185">Reference proteome</keyword>
<evidence type="ECO:0000256" key="10">
    <source>
        <dbReference type="ARBA" id="ARBA00023172"/>
    </source>
</evidence>
<dbReference type="Proteomes" id="UP000027265">
    <property type="component" value="Unassembled WGS sequence"/>
</dbReference>
<evidence type="ECO:0000256" key="7">
    <source>
        <dbReference type="ARBA" id="ARBA00022908"/>
    </source>
</evidence>
<organism evidence="11 12">
    <name type="scientific">Jaapia argillacea MUCL 33604</name>
    <dbReference type="NCBI Taxonomy" id="933084"/>
    <lineage>
        <taxon>Eukaryota</taxon>
        <taxon>Fungi</taxon>
        <taxon>Dikarya</taxon>
        <taxon>Basidiomycota</taxon>
        <taxon>Agaricomycotina</taxon>
        <taxon>Agaricomycetes</taxon>
        <taxon>Agaricomycetidae</taxon>
        <taxon>Jaapiales</taxon>
        <taxon>Jaapiaceae</taxon>
        <taxon>Jaapia</taxon>
    </lineage>
</organism>
<evidence type="ECO:0000256" key="6">
    <source>
        <dbReference type="ARBA" id="ARBA00022842"/>
    </source>
</evidence>
<gene>
    <name evidence="11" type="ORF">JAAARDRAFT_88003</name>
</gene>
<dbReference type="InParanoid" id="A0A067PZA3"/>
<dbReference type="GO" id="GO:0003964">
    <property type="term" value="F:RNA-directed DNA polymerase activity"/>
    <property type="evidence" value="ECO:0007669"/>
    <property type="project" value="UniProtKB-KW"/>
</dbReference>
<evidence type="ECO:0000313" key="11">
    <source>
        <dbReference type="EMBL" id="KDQ59220.1"/>
    </source>
</evidence>
<dbReference type="STRING" id="933084.A0A067PZA3"/>
<sequence>MLHASGLPNYLWGEAVMHAVWLKNRMATKALKGKTPFEEVFGRKPDLSGLKEWGCCVWVHDTLGLKLDGHAKPGQWVGFDGNSKGHCV</sequence>
<dbReference type="GO" id="GO:0015074">
    <property type="term" value="P:DNA integration"/>
    <property type="evidence" value="ECO:0007669"/>
    <property type="project" value="UniProtKB-KW"/>
</dbReference>
<dbReference type="GO" id="GO:0046872">
    <property type="term" value="F:metal ion binding"/>
    <property type="evidence" value="ECO:0007669"/>
    <property type="project" value="UniProtKB-KW"/>
</dbReference>
<keyword evidence="2" id="KW-0540">Nuclease</keyword>
<evidence type="ECO:0000256" key="3">
    <source>
        <dbReference type="ARBA" id="ARBA00022723"/>
    </source>
</evidence>
<dbReference type="InterPro" id="IPR039537">
    <property type="entry name" value="Retrotran_Ty1/copia-like"/>
</dbReference>
<keyword evidence="9" id="KW-0808">Transferase</keyword>
<evidence type="ECO:0000256" key="5">
    <source>
        <dbReference type="ARBA" id="ARBA00022801"/>
    </source>
</evidence>
<keyword evidence="10" id="KW-0233">DNA recombination</keyword>
<keyword evidence="1" id="KW-0548">Nucleotidyltransferase</keyword>
<evidence type="ECO:0000256" key="4">
    <source>
        <dbReference type="ARBA" id="ARBA00022759"/>
    </source>
</evidence>